<feature type="domain" description="NADAR" evidence="3">
    <location>
        <begin position="25"/>
        <end position="182"/>
    </location>
</feature>
<dbReference type="Pfam" id="PF08719">
    <property type="entry name" value="NADAR"/>
    <property type="match status" value="1"/>
</dbReference>
<sequence>MTTPQSTADLLDGLSRKKRYRYVFFWGDTPRRDGQVDASCLSQWFHAPFTVDGVRYPTAEHWMMAGKARLFGDRDAEQEVIAAGHPQQAKAIGRTVSGFDTEIWQRHRLELVVEGNLHKFAQNDALRDYLLGTKDRILVEASPVDRIWGIGLAADDDRAEHPAQWRGLNLLGFALMRARDQLTQPEQ</sequence>
<evidence type="ECO:0000313" key="5">
    <source>
        <dbReference type="Proteomes" id="UP000549971"/>
    </source>
</evidence>
<gene>
    <name evidence="4" type="ORF">HDA39_007975</name>
</gene>
<comment type="catalytic activity">
    <reaction evidence="1">
        <text>5-amino-6-(5-phospho-D-ribosylamino)uracil + H2O = 5,6-diaminouracil + D-ribose 5-phosphate</text>
        <dbReference type="Rhea" id="RHEA:55020"/>
        <dbReference type="ChEBI" id="CHEBI:15377"/>
        <dbReference type="ChEBI" id="CHEBI:46252"/>
        <dbReference type="ChEBI" id="CHEBI:58453"/>
        <dbReference type="ChEBI" id="CHEBI:78346"/>
    </reaction>
</comment>
<dbReference type="RefSeq" id="WP_184804284.1">
    <property type="nucleotide sequence ID" value="NZ_JACHMY010000001.1"/>
</dbReference>
<dbReference type="Proteomes" id="UP000549971">
    <property type="component" value="Unassembled WGS sequence"/>
</dbReference>
<dbReference type="CDD" id="cd15457">
    <property type="entry name" value="NADAR"/>
    <property type="match status" value="1"/>
</dbReference>
<organism evidence="4 5">
    <name type="scientific">Kribbella italica</name>
    <dbReference type="NCBI Taxonomy" id="1540520"/>
    <lineage>
        <taxon>Bacteria</taxon>
        <taxon>Bacillati</taxon>
        <taxon>Actinomycetota</taxon>
        <taxon>Actinomycetes</taxon>
        <taxon>Propionibacteriales</taxon>
        <taxon>Kribbellaceae</taxon>
        <taxon>Kribbella</taxon>
    </lineage>
</organism>
<evidence type="ECO:0000256" key="1">
    <source>
        <dbReference type="ARBA" id="ARBA00000022"/>
    </source>
</evidence>
<accession>A0A7W9JFM0</accession>
<protein>
    <submittedName>
        <fullName evidence="4">RibA/ribD-fused uncharacterized protein</fullName>
    </submittedName>
</protein>
<evidence type="ECO:0000259" key="3">
    <source>
        <dbReference type="Pfam" id="PF08719"/>
    </source>
</evidence>
<evidence type="ECO:0000256" key="2">
    <source>
        <dbReference type="ARBA" id="ARBA00000751"/>
    </source>
</evidence>
<dbReference type="NCBIfam" id="TIGR02464">
    <property type="entry name" value="ribofla_fusion"/>
    <property type="match status" value="1"/>
</dbReference>
<evidence type="ECO:0000313" key="4">
    <source>
        <dbReference type="EMBL" id="MBB5841241.1"/>
    </source>
</evidence>
<dbReference type="InterPro" id="IPR037238">
    <property type="entry name" value="YbiA-like_sf"/>
</dbReference>
<proteinExistence type="predicted"/>
<name>A0A7W9JFM0_9ACTN</name>
<dbReference type="SUPFAM" id="SSF143990">
    <property type="entry name" value="YbiA-like"/>
    <property type="match status" value="1"/>
</dbReference>
<dbReference type="Gene3D" id="1.10.357.40">
    <property type="entry name" value="YbiA-like"/>
    <property type="match status" value="1"/>
</dbReference>
<comment type="caution">
    <text evidence="4">The sequence shown here is derived from an EMBL/GenBank/DDBJ whole genome shotgun (WGS) entry which is preliminary data.</text>
</comment>
<dbReference type="InterPro" id="IPR012816">
    <property type="entry name" value="NADAR"/>
</dbReference>
<dbReference type="AlphaFoldDB" id="A0A7W9JFM0"/>
<dbReference type="EMBL" id="JACHMY010000001">
    <property type="protein sequence ID" value="MBB5841241.1"/>
    <property type="molecule type" value="Genomic_DNA"/>
</dbReference>
<comment type="catalytic activity">
    <reaction evidence="2">
        <text>2,5-diamino-6-hydroxy-4-(5-phosphoribosylamino)-pyrimidine + H2O = 2,5,6-triamino-4-hydroxypyrimidine + D-ribose 5-phosphate</text>
        <dbReference type="Rhea" id="RHEA:23436"/>
        <dbReference type="ChEBI" id="CHEBI:15377"/>
        <dbReference type="ChEBI" id="CHEBI:58614"/>
        <dbReference type="ChEBI" id="CHEBI:78346"/>
        <dbReference type="ChEBI" id="CHEBI:137796"/>
    </reaction>
</comment>
<keyword evidence="5" id="KW-1185">Reference proteome</keyword>
<reference evidence="4 5" key="1">
    <citation type="submission" date="2020-08" db="EMBL/GenBank/DDBJ databases">
        <title>Sequencing the genomes of 1000 actinobacteria strains.</title>
        <authorList>
            <person name="Klenk H.-P."/>
        </authorList>
    </citation>
    <scope>NUCLEOTIDE SEQUENCE [LARGE SCALE GENOMIC DNA]</scope>
    <source>
        <strain evidence="4 5">DSM 28967</strain>
    </source>
</reference>